<feature type="compositionally biased region" description="Polar residues" evidence="1">
    <location>
        <begin position="42"/>
        <end position="71"/>
    </location>
</feature>
<evidence type="ECO:0000313" key="4">
    <source>
        <dbReference type="Proteomes" id="UP000639403"/>
    </source>
</evidence>
<dbReference type="AlphaFoldDB" id="A0A8H7U4Q9"/>
<dbReference type="InterPro" id="IPR027267">
    <property type="entry name" value="AH/BAR_dom_sf"/>
</dbReference>
<comment type="caution">
    <text evidence="3">The sequence shown here is derived from an EMBL/GenBank/DDBJ whole genome shotgun (WGS) entry which is preliminary data.</text>
</comment>
<feature type="compositionally biased region" description="Basic and acidic residues" evidence="1">
    <location>
        <begin position="418"/>
        <end position="432"/>
    </location>
</feature>
<protein>
    <recommendedName>
        <fullName evidence="2">DH domain-containing protein</fullName>
    </recommendedName>
</protein>
<feature type="compositionally biased region" description="Low complexity" evidence="1">
    <location>
        <begin position="84"/>
        <end position="117"/>
    </location>
</feature>
<feature type="region of interest" description="Disordered" evidence="1">
    <location>
        <begin position="908"/>
        <end position="977"/>
    </location>
</feature>
<dbReference type="InterPro" id="IPR035899">
    <property type="entry name" value="DBL_dom_sf"/>
</dbReference>
<dbReference type="GO" id="GO:0005737">
    <property type="term" value="C:cytoplasm"/>
    <property type="evidence" value="ECO:0007669"/>
    <property type="project" value="TreeGrafter"/>
</dbReference>
<dbReference type="GO" id="GO:0031991">
    <property type="term" value="P:regulation of actomyosin contractile ring contraction"/>
    <property type="evidence" value="ECO:0007669"/>
    <property type="project" value="TreeGrafter"/>
</dbReference>
<dbReference type="InterPro" id="IPR051492">
    <property type="entry name" value="Dynamin-Rho_GEF"/>
</dbReference>
<feature type="region of interest" description="Disordered" evidence="1">
    <location>
        <begin position="764"/>
        <end position="881"/>
    </location>
</feature>
<dbReference type="Proteomes" id="UP000639403">
    <property type="component" value="Unassembled WGS sequence"/>
</dbReference>
<dbReference type="PANTHER" id="PTHR22834:SF20">
    <property type="entry name" value="SH3 DOMAIN-CONTAINING PROTEIN"/>
    <property type="match status" value="1"/>
</dbReference>
<organism evidence="3 4">
    <name type="scientific">Rhodonia placenta</name>
    <dbReference type="NCBI Taxonomy" id="104341"/>
    <lineage>
        <taxon>Eukaryota</taxon>
        <taxon>Fungi</taxon>
        <taxon>Dikarya</taxon>
        <taxon>Basidiomycota</taxon>
        <taxon>Agaricomycotina</taxon>
        <taxon>Agaricomycetes</taxon>
        <taxon>Polyporales</taxon>
        <taxon>Adustoporiaceae</taxon>
        <taxon>Rhodonia</taxon>
    </lineage>
</organism>
<reference evidence="3" key="1">
    <citation type="submission" date="2020-11" db="EMBL/GenBank/DDBJ databases">
        <authorList>
            <person name="Koelle M."/>
            <person name="Horta M.A.C."/>
            <person name="Nowrousian M."/>
            <person name="Ohm R.A."/>
            <person name="Benz P."/>
            <person name="Pilgard A."/>
        </authorList>
    </citation>
    <scope>NUCLEOTIDE SEQUENCE</scope>
    <source>
        <strain evidence="3">FPRL280</strain>
    </source>
</reference>
<feature type="compositionally biased region" description="Pro residues" evidence="1">
    <location>
        <begin position="118"/>
        <end position="131"/>
    </location>
</feature>
<dbReference type="Gene3D" id="1.20.900.10">
    <property type="entry name" value="Dbl homology (DH) domain"/>
    <property type="match status" value="1"/>
</dbReference>
<feature type="compositionally biased region" description="Basic residues" evidence="1">
    <location>
        <begin position="445"/>
        <end position="460"/>
    </location>
</feature>
<gene>
    <name evidence="3" type="ORF">IEO21_01990</name>
</gene>
<feature type="region of interest" description="Disordered" evidence="1">
    <location>
        <begin position="295"/>
        <end position="320"/>
    </location>
</feature>
<feature type="compositionally biased region" description="Basic and acidic residues" evidence="1">
    <location>
        <begin position="14"/>
        <end position="37"/>
    </location>
</feature>
<reference evidence="3" key="2">
    <citation type="journal article" name="Front. Microbiol.">
        <title>Degradative Capacity of Two Strains of Rhodonia placenta: From Phenotype to Genotype.</title>
        <authorList>
            <person name="Kolle M."/>
            <person name="Horta M.A.C."/>
            <person name="Nowrousian M."/>
            <person name="Ohm R.A."/>
            <person name="Benz J.P."/>
            <person name="Pilgard A."/>
        </authorList>
    </citation>
    <scope>NUCLEOTIDE SEQUENCE</scope>
    <source>
        <strain evidence="3">FPRL280</strain>
    </source>
</reference>
<feature type="compositionally biased region" description="Basic and acidic residues" evidence="1">
    <location>
        <begin position="206"/>
        <end position="223"/>
    </location>
</feature>
<feature type="region of interest" description="Disordered" evidence="1">
    <location>
        <begin position="418"/>
        <end position="464"/>
    </location>
</feature>
<dbReference type="SMART" id="SM00325">
    <property type="entry name" value="RhoGEF"/>
    <property type="match status" value="1"/>
</dbReference>
<dbReference type="Gene3D" id="1.20.1270.60">
    <property type="entry name" value="Arfaptin homology (AH) domain/BAR domain"/>
    <property type="match status" value="1"/>
</dbReference>
<dbReference type="EMBL" id="JADOXO010000017">
    <property type="protein sequence ID" value="KAF9819526.1"/>
    <property type="molecule type" value="Genomic_DNA"/>
</dbReference>
<sequence length="1065" mass="115997">MSPVPSILESASAAEDKESTIEERKVESSGSTERLRDGGCNGESSQGPFTHTDMASSSGEDASFANASSTEPRSRRVGITGPPSSFRLSSSTSNTETSDSASFSTPPSSPSLFAAISPPRPPRSPLRPTPPTRRASASLLKHEQIDLSPDCDEMPLSHSRSLGSFSGLLASQPASAKSSRSVRSQTPDKPLPITPDPSISAVSVNDDDRDRDREPENDQKELEDALSVNSEFVSLSVPASGSSLGPGSFLQPRPTVSKRVHALEELLSTERAYASDLALIRDVHIPLASGLPAPFLAAPPTPPPSGPSSRTQSTSSDAPSHIPTLEPLYLAYITKHASALEHLNNLPKTPALTNYLAQSRSLASSLTHAWDLPSLLIKPVQRLLKYALLLSAIIVETPDGHLDKANLKQAREKMEEVARGVNEGRRRREVVKEVLSGPPLGGSPPHKRHSDPKPKPKKKGLNVGVSASVSLGRMKSFSSGSKLQNAKEGSEANQEAELVEKLGEEVKRCEAFARQFAKEVTEWVRLAQVTLEDLSRWCKGFGRVIGVSQGDSEAFEAFIKVVTDELPSLGRELQDNVKSKILDELTRLVDSTLAPLRLLEAMNTLEPLHFGLLNLNVAKSRPPPQLLEASQSYVALRGQLAAELPQYIKLLDKGVGVCWEHFVFLQSRYWSQVRDRWMGLWDGLKVEGEMNAGAVETVRVWGSRFVDAETNILGLNIIRPPEKKLHALDVTRQKSKLRLKSSDDSWSETSSTVIVPSILTSLDPPYEPSSSPSTLSLQTPVSGKARSVRSVDVGKSRALERRPSNESLHSKKSGKSVKSTKSTKRNPSHGINSAELEIMEYAPLAPTTPPRQLPQKQTYTRTKSMPIPSPLPLQKTQSQGRMLDLDHAEITRMRVPHHAEISVALQGDYCDDDDRGRPSRKPSFKRRLTETLRPSSASSRHQRSPSLPIGMTPSPSPSPNTSTFQNGSSSRQCGRPSTGGLRIPAMYRCQVVHACEPPYDVSYRGLPFFHLRPGDVYDVLQEAGHPSIHRNLPLQVDDGEDCLLLVRDGADSVGWALASFLVPAD</sequence>
<dbReference type="InterPro" id="IPR000219">
    <property type="entry name" value="DH_dom"/>
</dbReference>
<feature type="domain" description="DH" evidence="2">
    <location>
        <begin position="328"/>
        <end position="424"/>
    </location>
</feature>
<feature type="compositionally biased region" description="Basic and acidic residues" evidence="1">
    <location>
        <begin position="792"/>
        <end position="804"/>
    </location>
</feature>
<evidence type="ECO:0000256" key="1">
    <source>
        <dbReference type="SAM" id="MobiDB-lite"/>
    </source>
</evidence>
<dbReference type="GO" id="GO:0032955">
    <property type="term" value="P:regulation of division septum assembly"/>
    <property type="evidence" value="ECO:0007669"/>
    <property type="project" value="TreeGrafter"/>
</dbReference>
<dbReference type="PROSITE" id="PS50010">
    <property type="entry name" value="DH_2"/>
    <property type="match status" value="1"/>
</dbReference>
<feature type="compositionally biased region" description="Low complexity" evidence="1">
    <location>
        <begin position="307"/>
        <end position="320"/>
    </location>
</feature>
<feature type="region of interest" description="Disordered" evidence="1">
    <location>
        <begin position="1"/>
        <end position="226"/>
    </location>
</feature>
<feature type="compositionally biased region" description="Polar residues" evidence="1">
    <location>
        <begin position="172"/>
        <end position="187"/>
    </location>
</feature>
<dbReference type="Pfam" id="PF00621">
    <property type="entry name" value="RhoGEF"/>
    <property type="match status" value="1"/>
</dbReference>
<feature type="compositionally biased region" description="Pro residues" evidence="1">
    <location>
        <begin position="297"/>
        <end position="306"/>
    </location>
</feature>
<name>A0A8H7U4Q9_9APHY</name>
<accession>A0A8H7U4Q9</accession>
<feature type="compositionally biased region" description="Low complexity" evidence="1">
    <location>
        <begin position="764"/>
        <end position="782"/>
    </location>
</feature>
<dbReference type="PANTHER" id="PTHR22834">
    <property type="entry name" value="NUCLEAR FUSION PROTEIN FUS2"/>
    <property type="match status" value="1"/>
</dbReference>
<dbReference type="GO" id="GO:0005085">
    <property type="term" value="F:guanyl-nucleotide exchange factor activity"/>
    <property type="evidence" value="ECO:0007669"/>
    <property type="project" value="InterPro"/>
</dbReference>
<dbReference type="SUPFAM" id="SSF48065">
    <property type="entry name" value="DBL homology domain (DH-domain)"/>
    <property type="match status" value="1"/>
</dbReference>
<evidence type="ECO:0000259" key="2">
    <source>
        <dbReference type="PROSITE" id="PS50010"/>
    </source>
</evidence>
<proteinExistence type="predicted"/>
<feature type="compositionally biased region" description="Polar residues" evidence="1">
    <location>
        <begin position="854"/>
        <end position="863"/>
    </location>
</feature>
<evidence type="ECO:0000313" key="3">
    <source>
        <dbReference type="EMBL" id="KAF9819526.1"/>
    </source>
</evidence>